<feature type="compositionally biased region" description="Polar residues" evidence="1">
    <location>
        <begin position="10"/>
        <end position="21"/>
    </location>
</feature>
<reference evidence="2" key="2">
    <citation type="journal article" date="2019" name="IMA Fungus">
        <title>Genome sequencing and comparison of five Tilletia species to identify candidate genes for the detection of regulated species infecting wheat.</title>
        <authorList>
            <person name="Nguyen H.D.T."/>
            <person name="Sultana T."/>
            <person name="Kesanakurti P."/>
            <person name="Hambleton S."/>
        </authorList>
    </citation>
    <scope>NUCLEOTIDE SEQUENCE</scope>
    <source>
        <strain evidence="2">DAOMC 238032</strain>
    </source>
</reference>
<sequence length="966" mass="107569">MLLLEIHSELMSSSFKPNTESAEIDSSKARHQLHASHTENMAEEQVDGGRDSQEGTSNRSSDMSNGDAEVENGDGQDDAPNGKDPEDPLFNLGKALAAAKDESDEFSFGGSADFLPPVPGLFIEGVGKVALPLIDEQQAEKIVKICEPTPSEPELDTHVDNSIRSCWQLDSSKVKLQHPGWAAGIQKAESFIAEKFIVAGTPITLHLRKLLLQKADGALAKHRDTEKEDRTFATMIIQLPSAHKGGQLQVFNDGSEDPVIHDFGAAAGTAEYQCNYAVHYADAEHAVQPITEGYRLALVYSVCWPDNSTQAAPPVSREKQAPMRKALAELADANRDFHYYFEHAYTPKSISELGVGSLKGQDRARVATLRTANDGLPPHQRFNFYLVHAKRFSLNPLYRKGYYERSEESSSPTYSFTSILSLKGKPLTSSAIDLEDADDLNPDNLTDVQRWSSAYTTEDKEDYQKMKFVKHITHSKYVLLAWPAKEAEDKMLALVGLNPHFTGMLSAGADPDAVRNFVQRVVRLNAAGQFELDEETDFGQALYKHITSEPQLHDLYPIYFDMFPRGTHDPENLPRSSSRKPQPFIDIIQMSQQPRYWETLGGKIIDAFAGKTLLTLELLEAVRQSNFLHTETKRDLIKTLLELFRTPVIKDVRNDKTLRRKLWSAVLTSEGSESFKDLARTYVAHFPQGSYPNTYGTGRFEDLILLATSDSVWKAIRPVVLKGFEADTKGALFFVQLCKKRSLPRTAWLPFLKIALQLCESPVPVSAAAAQHSDSFPSDFIEAIRDTAMMLDNKSDSNAAAKLLTKYIAMKKGVIDFDELTLVARRFPSVWEASKNEVLRAMGSDVVVALSFIKKCRSANLPEAVWGPGVDVFTKMIETPTDKELGDSSFQSMLWNTAVDVPTPNLCQTSVIRYMAAPLTSTAVASSALLAVCKEDSRAFEEKRTVLEPLLLHWFRAAEKDEREME</sequence>
<dbReference type="PANTHER" id="PTHR33099">
    <property type="entry name" value="FE2OG DIOXYGENASE DOMAIN-CONTAINING PROTEIN"/>
    <property type="match status" value="1"/>
</dbReference>
<dbReference type="InterPro" id="IPR005123">
    <property type="entry name" value="Oxoglu/Fe-dep_dioxygenase_dom"/>
</dbReference>
<accession>A0A177UBZ1</accession>
<feature type="compositionally biased region" description="Polar residues" evidence="1">
    <location>
        <begin position="54"/>
        <end position="64"/>
    </location>
</feature>
<dbReference type="Gene3D" id="2.60.120.620">
    <property type="entry name" value="q2cbj1_9rhob like domain"/>
    <property type="match status" value="1"/>
</dbReference>
<protein>
    <submittedName>
        <fullName evidence="2">Uncharacterized protein</fullName>
    </submittedName>
</protein>
<reference evidence="2" key="1">
    <citation type="submission" date="2016-04" db="EMBL/GenBank/DDBJ databases">
        <authorList>
            <person name="Nguyen H.D."/>
            <person name="Kesanakurti P."/>
            <person name="Cullis J."/>
            <person name="Levesque C.A."/>
            <person name="Hambleton S."/>
        </authorList>
    </citation>
    <scope>NUCLEOTIDE SEQUENCE</scope>
    <source>
        <strain evidence="2">DAOMC 238032</strain>
    </source>
</reference>
<evidence type="ECO:0000313" key="2">
    <source>
        <dbReference type="EMBL" id="KAE8259336.1"/>
    </source>
</evidence>
<dbReference type="Proteomes" id="UP000077671">
    <property type="component" value="Unassembled WGS sequence"/>
</dbReference>
<evidence type="ECO:0000313" key="3">
    <source>
        <dbReference type="Proteomes" id="UP000077671"/>
    </source>
</evidence>
<organism evidence="2 3">
    <name type="scientific">Tilletia caries</name>
    <name type="common">wheat bunt fungus</name>
    <dbReference type="NCBI Taxonomy" id="13290"/>
    <lineage>
        <taxon>Eukaryota</taxon>
        <taxon>Fungi</taxon>
        <taxon>Dikarya</taxon>
        <taxon>Basidiomycota</taxon>
        <taxon>Ustilaginomycotina</taxon>
        <taxon>Exobasidiomycetes</taxon>
        <taxon>Tilletiales</taxon>
        <taxon>Tilletiaceae</taxon>
        <taxon>Tilletia</taxon>
    </lineage>
</organism>
<feature type="compositionally biased region" description="Acidic residues" evidence="1">
    <location>
        <begin position="68"/>
        <end position="77"/>
    </location>
</feature>
<dbReference type="PROSITE" id="PS51471">
    <property type="entry name" value="FE2OG_OXY"/>
    <property type="match status" value="1"/>
</dbReference>
<dbReference type="AlphaFoldDB" id="A0A177UBZ1"/>
<dbReference type="PANTHER" id="PTHR33099:SF7">
    <property type="entry name" value="MYND-TYPE DOMAIN-CONTAINING PROTEIN"/>
    <property type="match status" value="1"/>
</dbReference>
<evidence type="ECO:0000256" key="1">
    <source>
        <dbReference type="SAM" id="MobiDB-lite"/>
    </source>
</evidence>
<dbReference type="EMBL" id="LWDD02000530">
    <property type="protein sequence ID" value="KAE8259336.1"/>
    <property type="molecule type" value="Genomic_DNA"/>
</dbReference>
<name>A0A177UBZ1_9BASI</name>
<gene>
    <name evidence="2" type="ORF">A4X03_0g4120</name>
</gene>
<proteinExistence type="predicted"/>
<feature type="region of interest" description="Disordered" evidence="1">
    <location>
        <begin position="10"/>
        <end position="90"/>
    </location>
</feature>
<comment type="caution">
    <text evidence="2">The sequence shown here is derived from an EMBL/GenBank/DDBJ whole genome shotgun (WGS) entry which is preliminary data.</text>
</comment>